<gene>
    <name evidence="1" type="ORF">KIK155_LOCUS4277</name>
    <name evidence="2" type="ORF">TOA249_LOCUS25353</name>
</gene>
<dbReference type="EMBL" id="CAJOBS010002736">
    <property type="protein sequence ID" value="CAF4831720.1"/>
    <property type="molecule type" value="Genomic_DNA"/>
</dbReference>
<evidence type="ECO:0000313" key="2">
    <source>
        <dbReference type="EMBL" id="CAF4831720.1"/>
    </source>
</evidence>
<dbReference type="Proteomes" id="UP000663865">
    <property type="component" value="Unassembled WGS sequence"/>
</dbReference>
<dbReference type="AlphaFoldDB" id="A0A821R145"/>
<evidence type="ECO:0000313" key="3">
    <source>
        <dbReference type="Proteomes" id="UP000663838"/>
    </source>
</evidence>
<comment type="caution">
    <text evidence="2">The sequence shown here is derived from an EMBL/GenBank/DDBJ whole genome shotgun (WGS) entry which is preliminary data.</text>
</comment>
<protein>
    <submittedName>
        <fullName evidence="2">Uncharacterized protein</fullName>
    </submittedName>
</protein>
<name>A0A821R145_9BILA</name>
<sequence length="254" mass="29122">MWSSSTDQPMKSNRVNELLFNFTSPWFGSYCQYSFEIDSNYSETTFSVQPKVHIVDAITHFTCYVLIKCDHGAEPMCLDWREVCDGRIDCLNDGVDEIFLCGGGECVEDFGECQNGRHLLLIESLSVQGNLSDNCWITMVCLSKIVDHVNGVPCKQFLNLSQILSKLENCTYPIQFPIIPVLLGHARFFYAPNQTFNINVELALVPDYVCYDEELCDFLTPIFRYGNLTCRHGYQIGLAIRCQCIRLEINHWFD</sequence>
<evidence type="ECO:0000313" key="1">
    <source>
        <dbReference type="EMBL" id="CAF3358599.1"/>
    </source>
</evidence>
<proteinExistence type="predicted"/>
<accession>A0A821R145</accession>
<organism evidence="2 3">
    <name type="scientific">Rotaria socialis</name>
    <dbReference type="NCBI Taxonomy" id="392032"/>
    <lineage>
        <taxon>Eukaryota</taxon>
        <taxon>Metazoa</taxon>
        <taxon>Spiralia</taxon>
        <taxon>Gnathifera</taxon>
        <taxon>Rotifera</taxon>
        <taxon>Eurotatoria</taxon>
        <taxon>Bdelloidea</taxon>
        <taxon>Philodinida</taxon>
        <taxon>Philodinidae</taxon>
        <taxon>Rotaria</taxon>
    </lineage>
</organism>
<dbReference type="EMBL" id="CAJNYV010000357">
    <property type="protein sequence ID" value="CAF3358599.1"/>
    <property type="molecule type" value="Genomic_DNA"/>
</dbReference>
<dbReference type="Proteomes" id="UP000663838">
    <property type="component" value="Unassembled WGS sequence"/>
</dbReference>
<reference evidence="2" key="1">
    <citation type="submission" date="2021-02" db="EMBL/GenBank/DDBJ databases">
        <authorList>
            <person name="Nowell W R."/>
        </authorList>
    </citation>
    <scope>NUCLEOTIDE SEQUENCE</scope>
</reference>